<accession>A0A919UJ87</accession>
<keyword evidence="5" id="KW-0597">Phosphoprotein</keyword>
<evidence type="ECO:0000313" key="15">
    <source>
        <dbReference type="EMBL" id="GIG53515.1"/>
    </source>
</evidence>
<dbReference type="GO" id="GO:0005886">
    <property type="term" value="C:plasma membrane"/>
    <property type="evidence" value="ECO:0007669"/>
    <property type="project" value="UniProtKB-SubCell"/>
</dbReference>
<keyword evidence="8" id="KW-0598">Phosphotransferase system</keyword>
<comment type="subcellular location">
    <subcellularLocation>
        <location evidence="2">Cell membrane</location>
        <topology evidence="2">Multi-pass membrane protein</topology>
    </subcellularLocation>
</comment>
<keyword evidence="10 13" id="KW-1133">Transmembrane helix</keyword>
<dbReference type="Pfam" id="PF02378">
    <property type="entry name" value="PTS_EIIC"/>
    <property type="match status" value="1"/>
</dbReference>
<gene>
    <name evidence="15" type="ORF">Dac01nite_02670</name>
</gene>
<keyword evidence="6" id="KW-0762">Sugar transport</keyword>
<dbReference type="InterPro" id="IPR050893">
    <property type="entry name" value="Sugar_PTS"/>
</dbReference>
<keyword evidence="7" id="KW-0808">Transferase</keyword>
<dbReference type="InterPro" id="IPR013014">
    <property type="entry name" value="PTS_EIIC_2"/>
</dbReference>
<feature type="compositionally biased region" description="Polar residues" evidence="12">
    <location>
        <begin position="1"/>
        <end position="16"/>
    </location>
</feature>
<comment type="function">
    <text evidence="1">The phosphoenolpyruvate-dependent sugar phosphotransferase system (sugar PTS), a major carbohydrate active transport system, catalyzes the phosphorylation of incoming sugar substrates concomitantly with their translocation across the cell membrane. The enzyme II CmtAB PTS system is involved in D-mannitol transport.</text>
</comment>
<feature type="transmembrane region" description="Helical" evidence="13">
    <location>
        <begin position="305"/>
        <end position="328"/>
    </location>
</feature>
<feature type="transmembrane region" description="Helical" evidence="13">
    <location>
        <begin position="277"/>
        <end position="298"/>
    </location>
</feature>
<evidence type="ECO:0000256" key="13">
    <source>
        <dbReference type="SAM" id="Phobius"/>
    </source>
</evidence>
<name>A0A919UJ87_9MICO</name>
<feature type="transmembrane region" description="Helical" evidence="13">
    <location>
        <begin position="165"/>
        <end position="186"/>
    </location>
</feature>
<feature type="transmembrane region" description="Helical" evidence="13">
    <location>
        <begin position="36"/>
        <end position="54"/>
    </location>
</feature>
<keyword evidence="4" id="KW-1003">Cell membrane</keyword>
<keyword evidence="3" id="KW-0813">Transport</keyword>
<sequence>MSFSDAQAKSQANKNRTGPGIGAHVQRFGRFLSGMIMPNIGAFVAWGLVTALFIETGWLNWGGDGGVAADSWIARIGGWGEFDGAGLVGPMITYLLPLIIGYTGGRMIYDQRGGVIGAVATTGVIVGSDVPMFLGAMAMGPFAAWCLKKLEALWTGKIKPGFEMLVDNFSLGILGAALAVLGQLLIGPIVSQLVEWAGEGVDFLVDNSLLPLTSILVEPAKVLFLNNAINHGVFTPLGADEAAETGKSLLFMIESNPGPGLGILLAFLFFGPRMLKAAAPGAAVIHFFGGIHEVYFPFVLAKPKLIAAAILGGMTGVFTGVLLNGGLVAPPSPGSIFAYITFTPPGGYVAMILQVALAAIVSFAVASFLLGFGREAKREDAPQDPAEAEQPAPTPVAAQ</sequence>
<evidence type="ECO:0000256" key="5">
    <source>
        <dbReference type="ARBA" id="ARBA00022553"/>
    </source>
</evidence>
<evidence type="ECO:0000259" key="14">
    <source>
        <dbReference type="PROSITE" id="PS51104"/>
    </source>
</evidence>
<dbReference type="GO" id="GO:0008982">
    <property type="term" value="F:protein-N(PI)-phosphohistidine-sugar phosphotransferase activity"/>
    <property type="evidence" value="ECO:0007669"/>
    <property type="project" value="InterPro"/>
</dbReference>
<evidence type="ECO:0000256" key="3">
    <source>
        <dbReference type="ARBA" id="ARBA00022448"/>
    </source>
</evidence>
<dbReference type="PROSITE" id="PS51104">
    <property type="entry name" value="PTS_EIIC_TYPE_2"/>
    <property type="match status" value="1"/>
</dbReference>
<feature type="transmembrane region" description="Helical" evidence="13">
    <location>
        <begin position="348"/>
        <end position="372"/>
    </location>
</feature>
<feature type="compositionally biased region" description="Low complexity" evidence="12">
    <location>
        <begin position="383"/>
        <end position="399"/>
    </location>
</feature>
<evidence type="ECO:0000256" key="10">
    <source>
        <dbReference type="ARBA" id="ARBA00022989"/>
    </source>
</evidence>
<keyword evidence="9 13" id="KW-0812">Transmembrane</keyword>
<dbReference type="GO" id="GO:0090563">
    <property type="term" value="F:protein-phosphocysteine-sugar phosphotransferase activity"/>
    <property type="evidence" value="ECO:0007669"/>
    <property type="project" value="TreeGrafter"/>
</dbReference>
<dbReference type="GO" id="GO:0009401">
    <property type="term" value="P:phosphoenolpyruvate-dependent sugar phosphotransferase system"/>
    <property type="evidence" value="ECO:0007669"/>
    <property type="project" value="UniProtKB-KW"/>
</dbReference>
<reference evidence="15" key="1">
    <citation type="submission" date="2021-01" db="EMBL/GenBank/DDBJ databases">
        <title>Whole genome shotgun sequence of Demequina activiva NBRC 110675.</title>
        <authorList>
            <person name="Komaki H."/>
            <person name="Tamura T."/>
        </authorList>
    </citation>
    <scope>NUCLEOTIDE SEQUENCE</scope>
    <source>
        <strain evidence="15">NBRC 110675</strain>
    </source>
</reference>
<protein>
    <recommendedName>
        <fullName evidence="14">PTS EIIC type-2 domain-containing protein</fullName>
    </recommendedName>
</protein>
<evidence type="ECO:0000313" key="16">
    <source>
        <dbReference type="Proteomes" id="UP000652354"/>
    </source>
</evidence>
<feature type="domain" description="PTS EIIC type-2" evidence="14">
    <location>
        <begin position="28"/>
        <end position="376"/>
    </location>
</feature>
<dbReference type="Proteomes" id="UP000652354">
    <property type="component" value="Unassembled WGS sequence"/>
</dbReference>
<feature type="region of interest" description="Disordered" evidence="12">
    <location>
        <begin position="1"/>
        <end position="21"/>
    </location>
</feature>
<dbReference type="RefSeq" id="WP_239066443.1">
    <property type="nucleotide sequence ID" value="NZ_BONR01000001.1"/>
</dbReference>
<feature type="region of interest" description="Disordered" evidence="12">
    <location>
        <begin position="379"/>
        <end position="399"/>
    </location>
</feature>
<feature type="transmembrane region" description="Helical" evidence="13">
    <location>
        <begin position="115"/>
        <end position="145"/>
    </location>
</feature>
<evidence type="ECO:0000256" key="2">
    <source>
        <dbReference type="ARBA" id="ARBA00004651"/>
    </source>
</evidence>
<evidence type="ECO:0000256" key="12">
    <source>
        <dbReference type="SAM" id="MobiDB-lite"/>
    </source>
</evidence>
<dbReference type="AlphaFoldDB" id="A0A919UJ87"/>
<evidence type="ECO:0000256" key="6">
    <source>
        <dbReference type="ARBA" id="ARBA00022597"/>
    </source>
</evidence>
<keyword evidence="16" id="KW-1185">Reference proteome</keyword>
<dbReference type="PANTHER" id="PTHR30181">
    <property type="entry name" value="MANNITOL PERMEASE IIC COMPONENT"/>
    <property type="match status" value="1"/>
</dbReference>
<feature type="transmembrane region" description="Helical" evidence="13">
    <location>
        <begin position="249"/>
        <end position="271"/>
    </location>
</feature>
<organism evidence="15 16">
    <name type="scientific">Demequina activiva</name>
    <dbReference type="NCBI Taxonomy" id="1582364"/>
    <lineage>
        <taxon>Bacteria</taxon>
        <taxon>Bacillati</taxon>
        <taxon>Actinomycetota</taxon>
        <taxon>Actinomycetes</taxon>
        <taxon>Micrococcales</taxon>
        <taxon>Demequinaceae</taxon>
        <taxon>Demequina</taxon>
    </lineage>
</organism>
<evidence type="ECO:0000256" key="8">
    <source>
        <dbReference type="ARBA" id="ARBA00022683"/>
    </source>
</evidence>
<evidence type="ECO:0000256" key="1">
    <source>
        <dbReference type="ARBA" id="ARBA00002434"/>
    </source>
</evidence>
<dbReference type="InterPro" id="IPR003352">
    <property type="entry name" value="PTS_EIIC"/>
</dbReference>
<evidence type="ECO:0000256" key="9">
    <source>
        <dbReference type="ARBA" id="ARBA00022692"/>
    </source>
</evidence>
<proteinExistence type="predicted"/>
<evidence type="ECO:0000256" key="4">
    <source>
        <dbReference type="ARBA" id="ARBA00022475"/>
    </source>
</evidence>
<keyword evidence="11 13" id="KW-0472">Membrane</keyword>
<evidence type="ECO:0000256" key="7">
    <source>
        <dbReference type="ARBA" id="ARBA00022679"/>
    </source>
</evidence>
<evidence type="ECO:0000256" key="11">
    <source>
        <dbReference type="ARBA" id="ARBA00023136"/>
    </source>
</evidence>
<dbReference type="EMBL" id="BONR01000001">
    <property type="protein sequence ID" value="GIG53515.1"/>
    <property type="molecule type" value="Genomic_DNA"/>
</dbReference>
<dbReference type="PANTHER" id="PTHR30181:SF2">
    <property type="entry name" value="PTS SYSTEM MANNITOL-SPECIFIC EIICBA COMPONENT"/>
    <property type="match status" value="1"/>
</dbReference>
<feature type="transmembrane region" description="Helical" evidence="13">
    <location>
        <begin position="84"/>
        <end position="103"/>
    </location>
</feature>
<comment type="caution">
    <text evidence="15">The sequence shown here is derived from an EMBL/GenBank/DDBJ whole genome shotgun (WGS) entry which is preliminary data.</text>
</comment>